<gene>
    <name evidence="1" type="ORF">ERS013200_00685</name>
</gene>
<dbReference type="EMBL" id="CWQY01000003">
    <property type="protein sequence ID" value="CSC15108.1"/>
    <property type="molecule type" value="Genomic_DNA"/>
</dbReference>
<organism evidence="1 2">
    <name type="scientific">Vibrio cholerae</name>
    <dbReference type="NCBI Taxonomy" id="666"/>
    <lineage>
        <taxon>Bacteria</taxon>
        <taxon>Pseudomonadati</taxon>
        <taxon>Pseudomonadota</taxon>
        <taxon>Gammaproteobacteria</taxon>
        <taxon>Vibrionales</taxon>
        <taxon>Vibrionaceae</taxon>
        <taxon>Vibrio</taxon>
    </lineage>
</organism>
<name>A0A655XLK7_VIBCL</name>
<sequence length="59" mass="6107">MAYFVVGIGRVNNASKTEHDVIGIEGTCRAKPGSGLKRDIGTQLKHILKSGAIDGPATG</sequence>
<evidence type="ECO:0000313" key="2">
    <source>
        <dbReference type="Proteomes" id="UP000041770"/>
    </source>
</evidence>
<reference evidence="1 2" key="1">
    <citation type="submission" date="2015-07" db="EMBL/GenBank/DDBJ databases">
        <authorList>
            <consortium name="Pathogen Informatics"/>
        </authorList>
    </citation>
    <scope>NUCLEOTIDE SEQUENCE [LARGE SCALE GENOMIC DNA]</scope>
    <source>
        <strain evidence="1 2">A316</strain>
    </source>
</reference>
<evidence type="ECO:0000313" key="1">
    <source>
        <dbReference type="EMBL" id="CSC15108.1"/>
    </source>
</evidence>
<proteinExistence type="predicted"/>
<dbReference type="Proteomes" id="UP000041770">
    <property type="component" value="Unassembled WGS sequence"/>
</dbReference>
<protein>
    <submittedName>
        <fullName evidence="1">Uncharacterized protein</fullName>
    </submittedName>
</protein>
<accession>A0A655XLK7</accession>
<dbReference type="AlphaFoldDB" id="A0A655XLK7"/>